<reference evidence="1 2" key="1">
    <citation type="submission" date="2018-11" db="EMBL/GenBank/DDBJ databases">
        <authorList>
            <consortium name="Pathogen Informatics"/>
        </authorList>
    </citation>
    <scope>NUCLEOTIDE SEQUENCE [LARGE SCALE GENOMIC DNA]</scope>
    <source>
        <strain evidence="1 2">Zambia</strain>
    </source>
</reference>
<name>A0A183N945_9TREM</name>
<organism evidence="1 2">
    <name type="scientific">Schistosoma margrebowiei</name>
    <dbReference type="NCBI Taxonomy" id="48269"/>
    <lineage>
        <taxon>Eukaryota</taxon>
        <taxon>Metazoa</taxon>
        <taxon>Spiralia</taxon>
        <taxon>Lophotrochozoa</taxon>
        <taxon>Platyhelminthes</taxon>
        <taxon>Trematoda</taxon>
        <taxon>Digenea</taxon>
        <taxon>Strigeidida</taxon>
        <taxon>Schistosomatoidea</taxon>
        <taxon>Schistosomatidae</taxon>
        <taxon>Schistosoma</taxon>
    </lineage>
</organism>
<evidence type="ECO:0000313" key="2">
    <source>
        <dbReference type="Proteomes" id="UP000277204"/>
    </source>
</evidence>
<sequence>MVVLGVYSDERPEYLYCMTSQRDWKLLLKYIRPTPYLSDYLLQVHCRFSNHP</sequence>
<keyword evidence="2" id="KW-1185">Reference proteome</keyword>
<evidence type="ECO:0000313" key="1">
    <source>
        <dbReference type="EMBL" id="VDP52931.1"/>
    </source>
</evidence>
<dbReference type="EMBL" id="UZAI01020712">
    <property type="protein sequence ID" value="VDP52931.1"/>
    <property type="molecule type" value="Genomic_DNA"/>
</dbReference>
<dbReference type="AlphaFoldDB" id="A0A183N945"/>
<protein>
    <submittedName>
        <fullName evidence="1">Uncharacterized protein</fullName>
    </submittedName>
</protein>
<proteinExistence type="predicted"/>
<gene>
    <name evidence="1" type="ORF">SMRZ_LOCUS24820</name>
</gene>
<dbReference type="Proteomes" id="UP000277204">
    <property type="component" value="Unassembled WGS sequence"/>
</dbReference>
<accession>A0A183N945</accession>